<dbReference type="SUPFAM" id="SSF56300">
    <property type="entry name" value="Metallo-dependent phosphatases"/>
    <property type="match status" value="1"/>
</dbReference>
<dbReference type="Proteomes" id="UP000503018">
    <property type="component" value="Chromosome"/>
</dbReference>
<keyword evidence="2" id="KW-1185">Reference proteome</keyword>
<reference evidence="1 2" key="1">
    <citation type="submission" date="2020-01" db="EMBL/GenBank/DDBJ databases">
        <title>Sphingomonas sp. strain CSW-10.</title>
        <authorList>
            <person name="Chen W.-M."/>
        </authorList>
    </citation>
    <scope>NUCLEOTIDE SEQUENCE [LARGE SCALE GENOMIC DNA]</scope>
    <source>
        <strain evidence="1 2">CSW-10</strain>
    </source>
</reference>
<dbReference type="Gene3D" id="3.60.21.10">
    <property type="match status" value="1"/>
</dbReference>
<dbReference type="EMBL" id="CP053015">
    <property type="protein sequence ID" value="QJQ31890.1"/>
    <property type="molecule type" value="Genomic_DNA"/>
</dbReference>
<accession>A0A6M4ATY9</accession>
<dbReference type="KEGG" id="slan:GV829_05025"/>
<protein>
    <submittedName>
        <fullName evidence="1">Ligase-associated DNA damage response endonuclease PdeM</fullName>
        <ecNumber evidence="1">3.1.-.-</ecNumber>
    </submittedName>
</protein>
<evidence type="ECO:0000313" key="2">
    <source>
        <dbReference type="Proteomes" id="UP000503018"/>
    </source>
</evidence>
<dbReference type="GO" id="GO:0016874">
    <property type="term" value="F:ligase activity"/>
    <property type="evidence" value="ECO:0007669"/>
    <property type="project" value="UniProtKB-KW"/>
</dbReference>
<sequence length="233" mass="25682">MSLFEFAGQQFRLLPERALFWPSRRALLVADLHLEKASWFAATGQMLPPFDSRATLTRLAAIADSCDARELWALGDNFHDAVGPERLDAESRGLIDAIARGRRLVWIAGNHDAAATMPGDRMEEADVNGLILRHEARPDEPMPELSGHFHPKVRIATAMRTMSRPCAVIGSNRIILPAFGALTGGLDVRSPAIMALFPQGGEALVATRHRLLRVPLADDRPDRPIRSRRQTSG</sequence>
<dbReference type="NCBIfam" id="TIGR04123">
    <property type="entry name" value="P_estr_lig_assc"/>
    <property type="match status" value="1"/>
</dbReference>
<keyword evidence="1" id="KW-0255">Endonuclease</keyword>
<dbReference type="InterPro" id="IPR024173">
    <property type="entry name" value="Pesterase_MJ0037-like"/>
</dbReference>
<keyword evidence="1" id="KW-0436">Ligase</keyword>
<dbReference type="GO" id="GO:0004519">
    <property type="term" value="F:endonuclease activity"/>
    <property type="evidence" value="ECO:0007669"/>
    <property type="project" value="UniProtKB-KW"/>
</dbReference>
<keyword evidence="1" id="KW-0378">Hydrolase</keyword>
<dbReference type="RefSeq" id="WP_169944460.1">
    <property type="nucleotide sequence ID" value="NZ_CP053015.1"/>
</dbReference>
<keyword evidence="1" id="KW-0540">Nuclease</keyword>
<dbReference type="EC" id="3.1.-.-" evidence="1"/>
<gene>
    <name evidence="1" type="primary">pdeM</name>
    <name evidence="1" type="ORF">GV829_05025</name>
</gene>
<name>A0A6M4ATY9_9SPHN</name>
<dbReference type="AlphaFoldDB" id="A0A6M4ATY9"/>
<proteinExistence type="predicted"/>
<dbReference type="GO" id="GO:0016787">
    <property type="term" value="F:hydrolase activity"/>
    <property type="evidence" value="ECO:0007669"/>
    <property type="project" value="UniProtKB-KW"/>
</dbReference>
<dbReference type="InterPro" id="IPR026336">
    <property type="entry name" value="PdeM-like"/>
</dbReference>
<dbReference type="InterPro" id="IPR029052">
    <property type="entry name" value="Metallo-depent_PP-like"/>
</dbReference>
<dbReference type="PANTHER" id="PTHR39323:SF1">
    <property type="entry name" value="BLR1149 PROTEIN"/>
    <property type="match status" value="1"/>
</dbReference>
<organism evidence="1 2">
    <name type="scientific">Sphingomonas lacunae</name>
    <dbReference type="NCBI Taxonomy" id="2698828"/>
    <lineage>
        <taxon>Bacteria</taxon>
        <taxon>Pseudomonadati</taxon>
        <taxon>Pseudomonadota</taxon>
        <taxon>Alphaproteobacteria</taxon>
        <taxon>Sphingomonadales</taxon>
        <taxon>Sphingomonadaceae</taxon>
        <taxon>Sphingomonas</taxon>
    </lineage>
</organism>
<dbReference type="PANTHER" id="PTHR39323">
    <property type="entry name" value="BLR1149 PROTEIN"/>
    <property type="match status" value="1"/>
</dbReference>
<dbReference type="PIRSF" id="PIRSF000887">
    <property type="entry name" value="Pesterase_MJ0037"/>
    <property type="match status" value="1"/>
</dbReference>
<evidence type="ECO:0000313" key="1">
    <source>
        <dbReference type="EMBL" id="QJQ31890.1"/>
    </source>
</evidence>